<dbReference type="SUPFAM" id="SSF47413">
    <property type="entry name" value="lambda repressor-like DNA-binding domains"/>
    <property type="match status" value="1"/>
</dbReference>
<proteinExistence type="predicted"/>
<dbReference type="CDD" id="cd00093">
    <property type="entry name" value="HTH_XRE"/>
    <property type="match status" value="1"/>
</dbReference>
<dbReference type="PROSITE" id="PS50943">
    <property type="entry name" value="HTH_CROC1"/>
    <property type="match status" value="1"/>
</dbReference>
<evidence type="ECO:0000313" key="3">
    <source>
        <dbReference type="Proteomes" id="UP001500665"/>
    </source>
</evidence>
<dbReference type="SMART" id="SM00530">
    <property type="entry name" value="HTH_XRE"/>
    <property type="match status" value="1"/>
</dbReference>
<reference evidence="3" key="1">
    <citation type="journal article" date="2019" name="Int. J. Syst. Evol. Microbiol.">
        <title>The Global Catalogue of Microorganisms (GCM) 10K type strain sequencing project: providing services to taxonomists for standard genome sequencing and annotation.</title>
        <authorList>
            <consortium name="The Broad Institute Genomics Platform"/>
            <consortium name="The Broad Institute Genome Sequencing Center for Infectious Disease"/>
            <person name="Wu L."/>
            <person name="Ma J."/>
        </authorList>
    </citation>
    <scope>NUCLEOTIDE SEQUENCE [LARGE SCALE GENOMIC DNA]</scope>
    <source>
        <strain evidence="3">JCM 10696</strain>
    </source>
</reference>
<dbReference type="InterPro" id="IPR010982">
    <property type="entry name" value="Lambda_DNA-bd_dom_sf"/>
</dbReference>
<dbReference type="Gene3D" id="1.10.260.40">
    <property type="entry name" value="lambda repressor-like DNA-binding domains"/>
    <property type="match status" value="1"/>
</dbReference>
<dbReference type="InterPro" id="IPR001387">
    <property type="entry name" value="Cro/C1-type_HTH"/>
</dbReference>
<sequence length="159" mass="17565">METERLAIGELGRMLKERRGSLSIRKAAADAGVSFSTWSRVEAGSQPDLATFTRLCTWLGVSPARFFNPVSERETSPLDQAISHLRTDPRLTAENSAKISSVLRDMYEALARDVVPARPPVACHLRATSVMRPGVPQRLAGILNDMHDELVRQIEIGEL</sequence>
<dbReference type="EMBL" id="BAAAHH010000017">
    <property type="protein sequence ID" value="GAA0956064.1"/>
    <property type="molecule type" value="Genomic_DNA"/>
</dbReference>
<feature type="domain" description="HTH cro/C1-type" evidence="1">
    <location>
        <begin position="22"/>
        <end position="66"/>
    </location>
</feature>
<accession>A0ABP4BXN9</accession>
<dbReference type="Proteomes" id="UP001500665">
    <property type="component" value="Unassembled WGS sequence"/>
</dbReference>
<keyword evidence="3" id="KW-1185">Reference proteome</keyword>
<dbReference type="Pfam" id="PF13560">
    <property type="entry name" value="HTH_31"/>
    <property type="match status" value="1"/>
</dbReference>
<evidence type="ECO:0000259" key="1">
    <source>
        <dbReference type="PROSITE" id="PS50943"/>
    </source>
</evidence>
<gene>
    <name evidence="2" type="ORF">GCM10009550_41670</name>
</gene>
<organism evidence="2 3">
    <name type="scientific">Actinocorallia libanotica</name>
    <dbReference type="NCBI Taxonomy" id="46162"/>
    <lineage>
        <taxon>Bacteria</taxon>
        <taxon>Bacillati</taxon>
        <taxon>Actinomycetota</taxon>
        <taxon>Actinomycetes</taxon>
        <taxon>Streptosporangiales</taxon>
        <taxon>Thermomonosporaceae</taxon>
        <taxon>Actinocorallia</taxon>
    </lineage>
</organism>
<name>A0ABP4BXN9_9ACTN</name>
<comment type="caution">
    <text evidence="2">The sequence shown here is derived from an EMBL/GenBank/DDBJ whole genome shotgun (WGS) entry which is preliminary data.</text>
</comment>
<protein>
    <recommendedName>
        <fullName evidence="1">HTH cro/C1-type domain-containing protein</fullName>
    </recommendedName>
</protein>
<evidence type="ECO:0000313" key="2">
    <source>
        <dbReference type="EMBL" id="GAA0956064.1"/>
    </source>
</evidence>